<dbReference type="PANTHER" id="PTHR32481">
    <property type="entry name" value="AMINOPEPTIDASE"/>
    <property type="match status" value="1"/>
</dbReference>
<evidence type="ECO:0000256" key="6">
    <source>
        <dbReference type="PIRNR" id="PIRNR001123"/>
    </source>
</evidence>
<dbReference type="AlphaFoldDB" id="H5SHY1"/>
<dbReference type="SUPFAM" id="SSF101821">
    <property type="entry name" value="Aminopeptidase/glucanase lid domain"/>
    <property type="match status" value="1"/>
</dbReference>
<feature type="binding site" evidence="8">
    <location>
        <position position="215"/>
    </location>
    <ligand>
        <name>Zn(2+)</name>
        <dbReference type="ChEBI" id="CHEBI:29105"/>
        <label>2</label>
    </ligand>
</feature>
<sequence length="355" mass="38458">MTKNPSNSIRLLEQLSTAFGVSGFEDDVRDVISKLVKPLVDEMRVDPLGNLIVTRKGKSDFTLMLDAHMDEVGLIISYIEEKGFLRFATLGGWDVRILPAQVVKIRTRTGKLITGVIGSVPPHVLKPEDREKPFKLEDLFIDVGASSADEVQKMGIRLGDPAVPYYPFEQLSENLVGGKAFDDRAGCAVAIRALQELQRENLDLTLVCNFAIGEETGLRGARAAAYSINPNVALALEGTIGADVPGVAPARQPTALGKGPAITIADSSLITSRRVVEALEQIAEKLKIAYQYKLPVYGGTDAGAIHTARGGILSGVLSVPCRYIHSQFSLLRLDDFENTVKLTVGFVRECRTLLG</sequence>
<feature type="active site" description="Proton acceptor" evidence="7">
    <location>
        <position position="214"/>
    </location>
</feature>
<dbReference type="Pfam" id="PF05343">
    <property type="entry name" value="Peptidase_M42"/>
    <property type="match status" value="1"/>
</dbReference>
<organism evidence="9">
    <name type="scientific">uncultured Acetothermia bacterium</name>
    <dbReference type="NCBI Taxonomy" id="236499"/>
    <lineage>
        <taxon>Bacteria</taxon>
        <taxon>Candidatus Bipolaricaulota</taxon>
        <taxon>environmental samples</taxon>
    </lineage>
</organism>
<comment type="similarity">
    <text evidence="1 6">Belongs to the peptidase M42 family.</text>
</comment>
<gene>
    <name evidence="9" type="ORF">HGMM_F31E01C03</name>
</gene>
<accession>H5SHY1</accession>
<dbReference type="PANTHER" id="PTHR32481:SF0">
    <property type="entry name" value="AMINOPEPTIDASE YPDE-RELATED"/>
    <property type="match status" value="1"/>
</dbReference>
<name>H5SHY1_9BACT</name>
<reference evidence="9" key="2">
    <citation type="journal article" date="2012" name="PLoS ONE">
        <title>A Deeply Branching Thermophilic Bacterium with an Ancient Acetyl-CoA Pathway Dominates a Subsurface Ecosystem.</title>
        <authorList>
            <person name="Takami H."/>
            <person name="Noguchi H."/>
            <person name="Takaki Y."/>
            <person name="Uchiyama I."/>
            <person name="Toyoda A."/>
            <person name="Nishi S."/>
            <person name="Chee G.-J."/>
            <person name="Arai W."/>
            <person name="Nunoura T."/>
            <person name="Itoh T."/>
            <person name="Hattori M."/>
            <person name="Takai K."/>
        </authorList>
    </citation>
    <scope>NUCLEOTIDE SEQUENCE</scope>
</reference>
<evidence type="ECO:0000256" key="3">
    <source>
        <dbReference type="ARBA" id="ARBA00022670"/>
    </source>
</evidence>
<dbReference type="Gene3D" id="2.40.30.40">
    <property type="entry name" value="Peptidase M42, domain 2"/>
    <property type="match status" value="1"/>
</dbReference>
<keyword evidence="5" id="KW-0378">Hydrolase</keyword>
<feature type="binding site" evidence="8">
    <location>
        <position position="325"/>
    </location>
    <ligand>
        <name>Zn(2+)</name>
        <dbReference type="ChEBI" id="CHEBI:29105"/>
        <label>2</label>
    </ligand>
</feature>
<comment type="cofactor">
    <cofactor evidence="8">
        <name>a divalent metal cation</name>
        <dbReference type="ChEBI" id="CHEBI:60240"/>
    </cofactor>
    <text evidence="8">Binds 2 divalent metal cations per subunit.</text>
</comment>
<dbReference type="EMBL" id="AP011729">
    <property type="protein sequence ID" value="BAL55767.1"/>
    <property type="molecule type" value="Genomic_DNA"/>
</dbReference>
<keyword evidence="3" id="KW-0645">Protease</keyword>
<protein>
    <submittedName>
        <fullName evidence="9">Peptidase, M42 family</fullName>
    </submittedName>
</protein>
<dbReference type="GO" id="GO:0006508">
    <property type="term" value="P:proteolysis"/>
    <property type="evidence" value="ECO:0007669"/>
    <property type="project" value="UniProtKB-KW"/>
</dbReference>
<evidence type="ECO:0000256" key="5">
    <source>
        <dbReference type="ARBA" id="ARBA00022801"/>
    </source>
</evidence>
<evidence type="ECO:0000256" key="1">
    <source>
        <dbReference type="ARBA" id="ARBA00006272"/>
    </source>
</evidence>
<dbReference type="Gene3D" id="3.40.630.10">
    <property type="entry name" value="Zn peptidases"/>
    <property type="match status" value="1"/>
</dbReference>
<feature type="binding site" evidence="8">
    <location>
        <position position="182"/>
    </location>
    <ligand>
        <name>Zn(2+)</name>
        <dbReference type="ChEBI" id="CHEBI:29105"/>
        <label>2</label>
    </ligand>
</feature>
<dbReference type="GO" id="GO:0004177">
    <property type="term" value="F:aminopeptidase activity"/>
    <property type="evidence" value="ECO:0007669"/>
    <property type="project" value="UniProtKB-UniRule"/>
</dbReference>
<dbReference type="InterPro" id="IPR051464">
    <property type="entry name" value="Peptidase_M42_aminopept"/>
</dbReference>
<dbReference type="InterPro" id="IPR008007">
    <property type="entry name" value="Peptidase_M42"/>
</dbReference>
<evidence type="ECO:0000256" key="7">
    <source>
        <dbReference type="PIRSR" id="PIRSR001123-1"/>
    </source>
</evidence>
<evidence type="ECO:0000256" key="4">
    <source>
        <dbReference type="ARBA" id="ARBA00022723"/>
    </source>
</evidence>
<proteinExistence type="inferred from homology"/>
<dbReference type="CDD" id="cd05656">
    <property type="entry name" value="M42_Frv"/>
    <property type="match status" value="1"/>
</dbReference>
<feature type="binding site" evidence="8">
    <location>
        <position position="68"/>
    </location>
    <ligand>
        <name>Zn(2+)</name>
        <dbReference type="ChEBI" id="CHEBI:29105"/>
        <label>1</label>
    </ligand>
</feature>
<reference evidence="9" key="1">
    <citation type="journal article" date="2005" name="Environ. Microbiol.">
        <title>Genetic and functional properties of uncultivated thermophilic crenarchaeotes from a subsurface gold mine as revealed by analysis of genome fragments.</title>
        <authorList>
            <person name="Nunoura T."/>
            <person name="Hirayama H."/>
            <person name="Takami H."/>
            <person name="Oida H."/>
            <person name="Nishi S."/>
            <person name="Shimamura S."/>
            <person name="Suzuki Y."/>
            <person name="Inagaki F."/>
            <person name="Takai K."/>
            <person name="Nealson K.H."/>
            <person name="Horikoshi K."/>
        </authorList>
    </citation>
    <scope>NUCLEOTIDE SEQUENCE</scope>
</reference>
<feature type="binding site" evidence="8">
    <location>
        <position position="237"/>
    </location>
    <ligand>
        <name>Zn(2+)</name>
        <dbReference type="ChEBI" id="CHEBI:29105"/>
        <label>1</label>
    </ligand>
</feature>
<keyword evidence="2" id="KW-0031">Aminopeptidase</keyword>
<dbReference type="InterPro" id="IPR023367">
    <property type="entry name" value="Peptidase_M42_dom2"/>
</dbReference>
<evidence type="ECO:0000313" key="9">
    <source>
        <dbReference type="EMBL" id="BAL55767.1"/>
    </source>
</evidence>
<dbReference type="PIRSF" id="PIRSF001123">
    <property type="entry name" value="PepA_GA"/>
    <property type="match status" value="1"/>
</dbReference>
<feature type="binding site" evidence="8">
    <location>
        <position position="182"/>
    </location>
    <ligand>
        <name>Zn(2+)</name>
        <dbReference type="ChEBI" id="CHEBI:29105"/>
        <label>1</label>
    </ligand>
</feature>
<evidence type="ECO:0000256" key="8">
    <source>
        <dbReference type="PIRSR" id="PIRSR001123-2"/>
    </source>
</evidence>
<dbReference type="GO" id="GO:0046872">
    <property type="term" value="F:metal ion binding"/>
    <property type="evidence" value="ECO:0007669"/>
    <property type="project" value="UniProtKB-UniRule"/>
</dbReference>
<keyword evidence="4 8" id="KW-0479">Metal-binding</keyword>
<dbReference type="SUPFAM" id="SSF53187">
    <property type="entry name" value="Zn-dependent exopeptidases"/>
    <property type="match status" value="1"/>
</dbReference>
<evidence type="ECO:0000256" key="2">
    <source>
        <dbReference type="ARBA" id="ARBA00022438"/>
    </source>
</evidence>